<dbReference type="PANTHER" id="PTHR40278">
    <property type="entry name" value="DNA UTILIZATION PROTEIN HOFN"/>
    <property type="match status" value="1"/>
</dbReference>
<dbReference type="InterPro" id="IPR052534">
    <property type="entry name" value="Extracell_DNA_Util/SecSys_Comp"/>
</dbReference>
<evidence type="ECO:0000313" key="3">
    <source>
        <dbReference type="Proteomes" id="UP001148932"/>
    </source>
</evidence>
<sequence length="199" mass="22113">MRDELLAQHGLGEDVAVFLMRQGRAVPVRGKAWQTQSSRQRWVDGATIVLFLLILFALSLPALMPLVLKRQAVVRAVEHVNLLVPKAAPLRQKMDGLRRQADIAEELRKNIRTDLPLASVVEDLSAALPGDTWLDRIEVNGNEIRITGLTSNATELIAHLGRQPGLVDVRATGANVRDGTLNKERFTFEMRWKSEGGKP</sequence>
<gene>
    <name evidence="2" type="ORF">OIN59_04960</name>
</gene>
<name>A0ABT5RSU6_9BURK</name>
<reference evidence="2" key="1">
    <citation type="submission" date="2022-10" db="EMBL/GenBank/DDBJ databases">
        <title>Description of microaerobic benzene degrading bacteria.</title>
        <authorList>
            <person name="Bedics A."/>
            <person name="Tancsics A."/>
            <person name="Banerjee S."/>
        </authorList>
    </citation>
    <scope>NUCLEOTIDE SEQUENCE</scope>
    <source>
        <strain evidence="2">D2M1</strain>
    </source>
</reference>
<dbReference type="InterPro" id="IPR007813">
    <property type="entry name" value="PilN"/>
</dbReference>
<keyword evidence="1" id="KW-0472">Membrane</keyword>
<organism evidence="2 3">
    <name type="scientific">Acidovorax benzenivorans</name>
    <dbReference type="NCBI Taxonomy" id="2987520"/>
    <lineage>
        <taxon>Bacteria</taxon>
        <taxon>Pseudomonadati</taxon>
        <taxon>Pseudomonadota</taxon>
        <taxon>Betaproteobacteria</taxon>
        <taxon>Burkholderiales</taxon>
        <taxon>Comamonadaceae</taxon>
        <taxon>Acidovorax</taxon>
    </lineage>
</organism>
<protein>
    <submittedName>
        <fullName evidence="2">PilN domain-containing protein</fullName>
    </submittedName>
</protein>
<evidence type="ECO:0000256" key="1">
    <source>
        <dbReference type="SAM" id="Phobius"/>
    </source>
</evidence>
<keyword evidence="1" id="KW-1133">Transmembrane helix</keyword>
<feature type="transmembrane region" description="Helical" evidence="1">
    <location>
        <begin position="48"/>
        <end position="68"/>
    </location>
</feature>
<dbReference type="Proteomes" id="UP001148932">
    <property type="component" value="Unassembled WGS sequence"/>
</dbReference>
<dbReference type="PANTHER" id="PTHR40278:SF1">
    <property type="entry name" value="DNA UTILIZATION PROTEIN HOFN"/>
    <property type="match status" value="1"/>
</dbReference>
<dbReference type="Pfam" id="PF05137">
    <property type="entry name" value="PilN"/>
    <property type="match status" value="1"/>
</dbReference>
<evidence type="ECO:0000313" key="2">
    <source>
        <dbReference type="EMBL" id="MDD2176774.1"/>
    </source>
</evidence>
<accession>A0ABT5RSU6</accession>
<proteinExistence type="predicted"/>
<comment type="caution">
    <text evidence="2">The sequence shown here is derived from an EMBL/GenBank/DDBJ whole genome shotgun (WGS) entry which is preliminary data.</text>
</comment>
<keyword evidence="1" id="KW-0812">Transmembrane</keyword>
<dbReference type="RefSeq" id="WP_274107702.1">
    <property type="nucleotide sequence ID" value="NZ_JAPCKI010000002.1"/>
</dbReference>
<dbReference type="EMBL" id="JAPCKI010000002">
    <property type="protein sequence ID" value="MDD2176774.1"/>
    <property type="molecule type" value="Genomic_DNA"/>
</dbReference>
<keyword evidence="3" id="KW-1185">Reference proteome</keyword>